<dbReference type="Proteomes" id="UP001428341">
    <property type="component" value="Unassembled WGS sequence"/>
</dbReference>
<gene>
    <name evidence="3" type="ORF">WN944_014537</name>
</gene>
<comment type="caution">
    <text evidence="3">The sequence shown here is derived from an EMBL/GenBank/DDBJ whole genome shotgun (WGS) entry which is preliminary data.</text>
</comment>
<feature type="domain" description="Transposase-associated" evidence="2">
    <location>
        <begin position="3"/>
        <end position="76"/>
    </location>
</feature>
<reference evidence="3 4" key="1">
    <citation type="submission" date="2024-05" db="EMBL/GenBank/DDBJ databases">
        <title>Haplotype-resolved chromosome-level genome assembly of Huyou (Citrus changshanensis).</title>
        <authorList>
            <person name="Miao C."/>
            <person name="Chen W."/>
            <person name="Wu Y."/>
            <person name="Wang L."/>
            <person name="Zhao S."/>
            <person name="Grierson D."/>
            <person name="Xu C."/>
            <person name="Chen K."/>
        </authorList>
    </citation>
    <scope>NUCLEOTIDE SEQUENCE [LARGE SCALE GENOMIC DNA]</scope>
    <source>
        <strain evidence="3">01-14</strain>
        <tissue evidence="3">Leaf</tissue>
    </source>
</reference>
<dbReference type="EMBL" id="JBCGBO010000005">
    <property type="protein sequence ID" value="KAK9199347.1"/>
    <property type="molecule type" value="Genomic_DNA"/>
</dbReference>
<accession>A0AAP0M819</accession>
<organism evidence="3 4">
    <name type="scientific">Citrus x changshan-huyou</name>
    <dbReference type="NCBI Taxonomy" id="2935761"/>
    <lineage>
        <taxon>Eukaryota</taxon>
        <taxon>Viridiplantae</taxon>
        <taxon>Streptophyta</taxon>
        <taxon>Embryophyta</taxon>
        <taxon>Tracheophyta</taxon>
        <taxon>Spermatophyta</taxon>
        <taxon>Magnoliopsida</taxon>
        <taxon>eudicotyledons</taxon>
        <taxon>Gunneridae</taxon>
        <taxon>Pentapetalae</taxon>
        <taxon>rosids</taxon>
        <taxon>malvids</taxon>
        <taxon>Sapindales</taxon>
        <taxon>Rutaceae</taxon>
        <taxon>Aurantioideae</taxon>
        <taxon>Citrus</taxon>
    </lineage>
</organism>
<protein>
    <recommendedName>
        <fullName evidence="2">Transposase-associated domain-containing protein</fullName>
    </recommendedName>
</protein>
<dbReference type="InterPro" id="IPR029480">
    <property type="entry name" value="Transpos_assoc"/>
</dbReference>
<dbReference type="Pfam" id="PF13963">
    <property type="entry name" value="Transpos_assoc"/>
    <property type="match status" value="1"/>
</dbReference>
<keyword evidence="1" id="KW-0175">Coiled coil</keyword>
<keyword evidence="4" id="KW-1185">Reference proteome</keyword>
<evidence type="ECO:0000313" key="3">
    <source>
        <dbReference type="EMBL" id="KAK9199347.1"/>
    </source>
</evidence>
<dbReference type="AlphaFoldDB" id="A0AAP0M819"/>
<evidence type="ECO:0000313" key="4">
    <source>
        <dbReference type="Proteomes" id="UP001428341"/>
    </source>
</evidence>
<sequence length="370" mass="42946">MDKSWMRISNRLCKEYVDGVKAFMNLAENHLNEEGKIRCPCRNCQNMELKSLDDVKRHLYRHSMSFSYQRWVFHGEEIDLSSYIQTPSSINDTSHIEEVEDDEMLEMLNEIRGPMQMDCGLDESNNSNASGVHINADKFGELFDEAQKELYPGCKTFSALTFLVKFMHIKDMKQFMCVSMIVLYFGKNMKVEITVQNVVSNHFESDEFKRKATGEQPNEIELFYITHFSIKKGWSNAEAQHDYEKMKEMEQEPIAEDGTPLSPKEIVELVVGKNFRGFGFRPTLPTSGSKTSSQVENEMRGIIDSQEKELQSTRNELESTRTELGKTCDELKKCQTELTDTRAIVDKQQEHMNKQQERLDRIEKFLFTAP</sequence>
<feature type="coiled-coil region" evidence="1">
    <location>
        <begin position="296"/>
        <end position="365"/>
    </location>
</feature>
<proteinExistence type="predicted"/>
<evidence type="ECO:0000259" key="2">
    <source>
        <dbReference type="Pfam" id="PF13963"/>
    </source>
</evidence>
<evidence type="ECO:0000256" key="1">
    <source>
        <dbReference type="SAM" id="Coils"/>
    </source>
</evidence>
<name>A0AAP0M819_9ROSI</name>